<dbReference type="GO" id="GO:0008410">
    <property type="term" value="F:CoA-transferase activity"/>
    <property type="evidence" value="ECO:0007669"/>
    <property type="project" value="TreeGrafter"/>
</dbReference>
<dbReference type="Proteomes" id="UP000295550">
    <property type="component" value="Unassembled WGS sequence"/>
</dbReference>
<evidence type="ECO:0000313" key="3">
    <source>
        <dbReference type="Proteomes" id="UP000295550"/>
    </source>
</evidence>
<evidence type="ECO:0000313" key="2">
    <source>
        <dbReference type="EMBL" id="TDB55756.1"/>
    </source>
</evidence>
<dbReference type="PANTHER" id="PTHR48207">
    <property type="entry name" value="SUCCINATE--HYDROXYMETHYLGLUTARATE COA-TRANSFERASE"/>
    <property type="match status" value="1"/>
</dbReference>
<protein>
    <submittedName>
        <fullName evidence="2">CoA transferase</fullName>
    </submittedName>
</protein>
<dbReference type="Gene3D" id="3.40.50.10540">
    <property type="entry name" value="Crotonobetainyl-coa:carnitine coa-transferase, domain 1"/>
    <property type="match status" value="1"/>
</dbReference>
<keyword evidence="1 2" id="KW-0808">Transferase</keyword>
<evidence type="ECO:0000256" key="1">
    <source>
        <dbReference type="ARBA" id="ARBA00022679"/>
    </source>
</evidence>
<gene>
    <name evidence="2" type="ORF">C5468_03825</name>
</gene>
<proteinExistence type="predicted"/>
<dbReference type="EMBL" id="PUJX01000003">
    <property type="protein sequence ID" value="TDB55756.1"/>
    <property type="molecule type" value="Genomic_DNA"/>
</dbReference>
<dbReference type="PANTHER" id="PTHR48207:SF3">
    <property type="entry name" value="SUCCINATE--HYDROXYMETHYLGLUTARATE COA-TRANSFERASE"/>
    <property type="match status" value="1"/>
</dbReference>
<reference evidence="2 3" key="1">
    <citation type="journal article" date="2019" name="Int. J. Syst. Evol. Microbiol.">
        <title>Photorhabdus khanii subsp. guanajuatensis subsp. nov., isolated from Heterorhabditis atacamensis, and Photorhabdus luminescens subsp. mexicana subsp. nov., isolated from Heterorhabditis mexicana entomopathogenic nematodes.</title>
        <authorList>
            <person name="Machado R.A.R."/>
            <person name="Bruno P."/>
            <person name="Arce C.C.M."/>
            <person name="Liechti N."/>
            <person name="Kohler A."/>
            <person name="Bernal J."/>
            <person name="Bruggmann R."/>
            <person name="Turlings T.C.J."/>
        </authorList>
    </citation>
    <scope>NUCLEOTIDE SEQUENCE [LARGE SCALE GENOMIC DNA]</scope>
    <source>
        <strain evidence="2 3">MEX47-22</strain>
    </source>
</reference>
<name>A0A4R4JP17_PHOLU</name>
<dbReference type="Pfam" id="PF02515">
    <property type="entry name" value="CoA_transf_3"/>
    <property type="match status" value="1"/>
</dbReference>
<sequence>MRCGMTALPLSGIVVVDLTRHRAGPVTSRLLGDWGAEIIKIEEPTDKGDSMGGTREGFDYQNLHRNKKSLSVNLKTKQGQGILQRLVRKADIVLENFRPEVKFRLGVDYESLKKINPRIICGSISGFGQNGPYSSRPAVDQIVQGMSGLMSVTGTQESGALRTGVAIADISSGMNLAQAVLLALYHREKTGEGQWVYTSLLESTLAIMDFQVARWLADGKTPELMGNDHPTLMPTGVVRTKDSEINIAAAEDEKFQKLCHLLNIEEVYLNPQYSDIYNRSKNRKQLMDEIQAVTRKFESKQLIQILNDNGIPSGYIYDIAQAMSDPQIQYLKMKCSIKHPLLGDLTLVGQPMHLSAFSDFDTVRNPAPEHGQHTENLLKNFLGFDNDEIASFRKIEVI</sequence>
<organism evidence="2 3">
    <name type="scientific">Photorhabdus luminescens subsp. mexicana</name>
    <dbReference type="NCBI Taxonomy" id="2100167"/>
    <lineage>
        <taxon>Bacteria</taxon>
        <taxon>Pseudomonadati</taxon>
        <taxon>Pseudomonadota</taxon>
        <taxon>Gammaproteobacteria</taxon>
        <taxon>Enterobacterales</taxon>
        <taxon>Morganellaceae</taxon>
        <taxon>Photorhabdus</taxon>
    </lineage>
</organism>
<comment type="caution">
    <text evidence="2">The sequence shown here is derived from an EMBL/GenBank/DDBJ whole genome shotgun (WGS) entry which is preliminary data.</text>
</comment>
<dbReference type="SUPFAM" id="SSF89796">
    <property type="entry name" value="CoA-transferase family III (CaiB/BaiF)"/>
    <property type="match status" value="1"/>
</dbReference>
<dbReference type="InterPro" id="IPR044855">
    <property type="entry name" value="CoA-Trfase_III_dom3_sf"/>
</dbReference>
<dbReference type="InterPro" id="IPR050483">
    <property type="entry name" value="CoA-transferase_III_domain"/>
</dbReference>
<accession>A0A4R4JP17</accession>
<dbReference type="InterPro" id="IPR023606">
    <property type="entry name" value="CoA-Trfase_III_dom_1_sf"/>
</dbReference>
<dbReference type="AlphaFoldDB" id="A0A4R4JP17"/>
<dbReference type="InterPro" id="IPR003673">
    <property type="entry name" value="CoA-Trfase_fam_III"/>
</dbReference>
<dbReference type="Gene3D" id="3.30.1540.10">
    <property type="entry name" value="formyl-coa transferase, domain 3"/>
    <property type="match status" value="1"/>
</dbReference>